<reference evidence="2 3" key="1">
    <citation type="submission" date="2015-07" db="EMBL/GenBank/DDBJ databases">
        <authorList>
            <person name="Noorani M."/>
        </authorList>
    </citation>
    <scope>NUCLEOTIDE SEQUENCE [LARGE SCALE GENOMIC DNA]</scope>
    <source>
        <strain evidence="2">BBA 69670</strain>
    </source>
</reference>
<gene>
    <name evidence="2" type="ORF">RSOLAG22IIIB_08350</name>
</gene>
<feature type="domain" description="F-box" evidence="1">
    <location>
        <begin position="4"/>
        <end position="49"/>
    </location>
</feature>
<proteinExistence type="predicted"/>
<sequence>MAAPLLFLNLPSEILGMIFRYCSSDTLCALSRLSNRAFQMATPILWEAMPVAQPLLNLIPINEVAGQADPMSRWSIYSDFVRQIDVGPMLFSQYQARVLLQAANSSIPLFSNLRSIYLNTLKCSWRNHSYVNPNLSSRYGSTDGRQRWRRLSYRHSGFFAIMALCPTVDTFFYGYSFPLRNFLDLECLLARAPRLSSLGICGRFAAYEDEDDEEFLYEMPPVCTSPTDILEITDSSDSDDEPYQVPLFLSPFDDEAVQVLLVNVGCCGEFNRFSPIGAPSHPSAYGQIRSLTLGGTMMSTFDHELLGSYLPGLESLTLRNAPQICYLEHPLHMSANRPNSFPSLTTLKFEEVDLGFIAEICKLGCITRKLEVFHMIDCVNIYHGYDDTAGDTFDQLTENLFQHAPNLRSLIFRFQHCSCYETDLAERVTQAATSRFPKLVTQLMPDELKVSLIWN</sequence>
<keyword evidence="3" id="KW-1185">Reference proteome</keyword>
<accession>A0A0K6FSJ3</accession>
<organism evidence="2 3">
    <name type="scientific">Rhizoctonia solani</name>
    <dbReference type="NCBI Taxonomy" id="456999"/>
    <lineage>
        <taxon>Eukaryota</taxon>
        <taxon>Fungi</taxon>
        <taxon>Dikarya</taxon>
        <taxon>Basidiomycota</taxon>
        <taxon>Agaricomycotina</taxon>
        <taxon>Agaricomycetes</taxon>
        <taxon>Cantharellales</taxon>
        <taxon>Ceratobasidiaceae</taxon>
        <taxon>Rhizoctonia</taxon>
    </lineage>
</organism>
<evidence type="ECO:0000313" key="2">
    <source>
        <dbReference type="EMBL" id="CUA69225.1"/>
    </source>
</evidence>
<dbReference type="EMBL" id="CYGV01000702">
    <property type="protein sequence ID" value="CUA69225.1"/>
    <property type="molecule type" value="Genomic_DNA"/>
</dbReference>
<dbReference type="Gene3D" id="3.80.10.10">
    <property type="entry name" value="Ribonuclease Inhibitor"/>
    <property type="match status" value="1"/>
</dbReference>
<dbReference type="InterPro" id="IPR001810">
    <property type="entry name" value="F-box_dom"/>
</dbReference>
<protein>
    <recommendedName>
        <fullName evidence="1">F-box domain-containing protein</fullName>
    </recommendedName>
</protein>
<dbReference type="Proteomes" id="UP000044841">
    <property type="component" value="Unassembled WGS sequence"/>
</dbReference>
<evidence type="ECO:0000259" key="1">
    <source>
        <dbReference type="PROSITE" id="PS50181"/>
    </source>
</evidence>
<name>A0A0K6FSJ3_9AGAM</name>
<evidence type="ECO:0000313" key="3">
    <source>
        <dbReference type="Proteomes" id="UP000044841"/>
    </source>
</evidence>
<dbReference type="AlphaFoldDB" id="A0A0K6FSJ3"/>
<dbReference type="Pfam" id="PF00646">
    <property type="entry name" value="F-box"/>
    <property type="match status" value="1"/>
</dbReference>
<dbReference type="PROSITE" id="PS50181">
    <property type="entry name" value="FBOX"/>
    <property type="match status" value="1"/>
</dbReference>
<dbReference type="SUPFAM" id="SSF52047">
    <property type="entry name" value="RNI-like"/>
    <property type="match status" value="1"/>
</dbReference>
<dbReference type="InterPro" id="IPR032675">
    <property type="entry name" value="LRR_dom_sf"/>
</dbReference>